<feature type="transmembrane region" description="Helical" evidence="1">
    <location>
        <begin position="117"/>
        <end position="142"/>
    </location>
</feature>
<evidence type="ECO:0000256" key="1">
    <source>
        <dbReference type="SAM" id="Phobius"/>
    </source>
</evidence>
<sequence length="213" mass="23635">MMGAMMNVTLYLLPLITLLLGGISTVTEKEDGHWQLLSTYGLSTYLFLWGKWIGLLLILITMIIFSFGLSGIITVIFGKDPGFSSFLFFFLFASLLAIVYLGLSIGIGAIAKNRWQALIIGIGIWFLTIVLWPTLLISFLTLLPYSSIKPTLEILTFLNPAELVRIFSMVKLDAGSVFGPEYLQWVTWADGPFGIPVFIAIISLWIITSITVV</sequence>
<reference evidence="2" key="2">
    <citation type="submission" date="2020-09" db="EMBL/GenBank/DDBJ databases">
        <authorList>
            <person name="Sun Q."/>
            <person name="Zhou Y."/>
        </authorList>
    </citation>
    <scope>NUCLEOTIDE SEQUENCE</scope>
    <source>
        <strain evidence="2">CGMCC 1.12360</strain>
    </source>
</reference>
<feature type="transmembrane region" description="Helical" evidence="1">
    <location>
        <begin position="192"/>
        <end position="212"/>
    </location>
</feature>
<keyword evidence="1" id="KW-0472">Membrane</keyword>
<accession>A0A8J2XG74</accession>
<protein>
    <recommendedName>
        <fullName evidence="4">ABC transporter permease</fullName>
    </recommendedName>
</protein>
<evidence type="ECO:0000313" key="3">
    <source>
        <dbReference type="Proteomes" id="UP000602050"/>
    </source>
</evidence>
<dbReference type="EMBL" id="BMEV01000071">
    <property type="protein sequence ID" value="GFZ87062.1"/>
    <property type="molecule type" value="Genomic_DNA"/>
</dbReference>
<feature type="transmembrane region" description="Helical" evidence="1">
    <location>
        <begin position="86"/>
        <end position="111"/>
    </location>
</feature>
<dbReference type="Pfam" id="PF12679">
    <property type="entry name" value="ABC2_membrane_2"/>
    <property type="match status" value="1"/>
</dbReference>
<name>A0A8J2XG74_9BACI</name>
<evidence type="ECO:0008006" key="4">
    <source>
        <dbReference type="Google" id="ProtNLM"/>
    </source>
</evidence>
<gene>
    <name evidence="2" type="ORF">GCM10010978_28700</name>
</gene>
<evidence type="ECO:0000313" key="2">
    <source>
        <dbReference type="EMBL" id="GFZ87062.1"/>
    </source>
</evidence>
<feature type="transmembrane region" description="Helical" evidence="1">
    <location>
        <begin position="52"/>
        <end position="77"/>
    </location>
</feature>
<dbReference type="GO" id="GO:0140359">
    <property type="term" value="F:ABC-type transporter activity"/>
    <property type="evidence" value="ECO:0007669"/>
    <property type="project" value="InterPro"/>
</dbReference>
<dbReference type="Proteomes" id="UP000602050">
    <property type="component" value="Unassembled WGS sequence"/>
</dbReference>
<organism evidence="2 3">
    <name type="scientific">Compostibacillus humi</name>
    <dbReference type="NCBI Taxonomy" id="1245525"/>
    <lineage>
        <taxon>Bacteria</taxon>
        <taxon>Bacillati</taxon>
        <taxon>Bacillota</taxon>
        <taxon>Bacilli</taxon>
        <taxon>Bacillales</taxon>
        <taxon>Bacillaceae</taxon>
        <taxon>Compostibacillus</taxon>
    </lineage>
</organism>
<comment type="caution">
    <text evidence="2">The sequence shown here is derived from an EMBL/GenBank/DDBJ whole genome shotgun (WGS) entry which is preliminary data.</text>
</comment>
<proteinExistence type="predicted"/>
<keyword evidence="1" id="KW-1133">Transmembrane helix</keyword>
<dbReference type="AlphaFoldDB" id="A0A8J2XG74"/>
<keyword evidence="3" id="KW-1185">Reference proteome</keyword>
<reference evidence="2" key="1">
    <citation type="journal article" date="2014" name="Int. J. Syst. Evol. Microbiol.">
        <title>Complete genome sequence of Corynebacterium casei LMG S-19264T (=DSM 44701T), isolated from a smear-ripened cheese.</title>
        <authorList>
            <consortium name="US DOE Joint Genome Institute (JGI-PGF)"/>
            <person name="Walter F."/>
            <person name="Albersmeier A."/>
            <person name="Kalinowski J."/>
            <person name="Ruckert C."/>
        </authorList>
    </citation>
    <scope>NUCLEOTIDE SEQUENCE</scope>
    <source>
        <strain evidence="2">CGMCC 1.12360</strain>
    </source>
</reference>
<keyword evidence="1" id="KW-0812">Transmembrane</keyword>
<dbReference type="GO" id="GO:0005886">
    <property type="term" value="C:plasma membrane"/>
    <property type="evidence" value="ECO:0007669"/>
    <property type="project" value="UniProtKB-SubCell"/>
</dbReference>